<dbReference type="EMBL" id="CP030840">
    <property type="protein sequence ID" value="AXC14941.1"/>
    <property type="molecule type" value="Genomic_DNA"/>
</dbReference>
<proteinExistence type="predicted"/>
<keyword evidence="2" id="KW-1185">Reference proteome</keyword>
<sequence>MLSIRAGSCAAVIKEPALHLVELQRASMKQEKILSREFESHA</sequence>
<accession>A0A2Z5G787</accession>
<evidence type="ECO:0000313" key="1">
    <source>
        <dbReference type="EMBL" id="AXC14941.1"/>
    </source>
</evidence>
<evidence type="ECO:0000313" key="2">
    <source>
        <dbReference type="Proteomes" id="UP000253606"/>
    </source>
</evidence>
<dbReference type="KEGG" id="abas:ACPOL_5695"/>
<organism evidence="1 2">
    <name type="scientific">Acidisarcina polymorpha</name>
    <dbReference type="NCBI Taxonomy" id="2211140"/>
    <lineage>
        <taxon>Bacteria</taxon>
        <taxon>Pseudomonadati</taxon>
        <taxon>Acidobacteriota</taxon>
        <taxon>Terriglobia</taxon>
        <taxon>Terriglobales</taxon>
        <taxon>Acidobacteriaceae</taxon>
        <taxon>Acidisarcina</taxon>
    </lineage>
</organism>
<reference evidence="1 2" key="1">
    <citation type="journal article" date="2018" name="Front. Microbiol.">
        <title>Hydrolytic Capabilities as a Key to Environmental Success: Chitinolytic and Cellulolytic Acidobacteria From Acidic Sub-arctic Soils and Boreal Peatlands.</title>
        <authorList>
            <person name="Belova S.E."/>
            <person name="Ravin N.V."/>
            <person name="Pankratov T.A."/>
            <person name="Rakitin A.L."/>
            <person name="Ivanova A.A."/>
            <person name="Beletsky A.V."/>
            <person name="Mardanov A.V."/>
            <person name="Sinninghe Damste J.S."/>
            <person name="Dedysh S.N."/>
        </authorList>
    </citation>
    <scope>NUCLEOTIDE SEQUENCE [LARGE SCALE GENOMIC DNA]</scope>
    <source>
        <strain evidence="1 2">SBC82</strain>
    </source>
</reference>
<dbReference type="AlphaFoldDB" id="A0A2Z5G787"/>
<dbReference type="Proteomes" id="UP000253606">
    <property type="component" value="Chromosome"/>
</dbReference>
<name>A0A2Z5G787_9BACT</name>
<gene>
    <name evidence="1" type="ORF">ACPOL_5695</name>
</gene>
<protein>
    <submittedName>
        <fullName evidence="1">Uncharacterized protein</fullName>
    </submittedName>
</protein>